<dbReference type="AlphaFoldDB" id="A0AAU7EFG4"/>
<dbReference type="KEGG" id="mlil:QLS71_017370"/>
<dbReference type="EMBL" id="CP155618">
    <property type="protein sequence ID" value="XBL14075.1"/>
    <property type="molecule type" value="Genomic_DNA"/>
</dbReference>
<sequence length="404" mass="45464">MKLYKIKNWLYLLIIPFLAIAACETTQETYQEFIKDGETLYIGAADTLIVKHGYNKLRLIVGLNSDPKINKGIITSLDGSVNKEFDIQRRGSGYEEVSVDLELEEKNYTFKIILTDNSGNTSIPREITTKVYGNKYESTLLTRSVSSVVVYKNRTKFTWGGAAQGTIETMLTYVDASGETQTVIVANNETETILPAIQLGSEYKVESTFYPEQGAFETFKAMSEFNFPSKFIIESSTIIPLILPGDATTCSSRGSYSELFNGITTDTGDYWHSCDIKSDLYPFVMSFDMGFEFNLTEFKLYERYGCCGERSPKIMQFWGTNDIVLGETTVDVNDVPLAVWEADATAKGWVKLGGFETNEASTFTTVFQPTAEKYRYIRLVFVESIEGQVSTPRGNFAEFKFWGL</sequence>
<dbReference type="Proteomes" id="UP001224325">
    <property type="component" value="Chromosome"/>
</dbReference>
<protein>
    <submittedName>
        <fullName evidence="2">DUF4998 domain-containing protein</fullName>
    </submittedName>
</protein>
<dbReference type="RefSeq" id="WP_308992051.1">
    <property type="nucleotide sequence ID" value="NZ_CP155618.1"/>
</dbReference>
<feature type="signal peptide" evidence="1">
    <location>
        <begin position="1"/>
        <end position="21"/>
    </location>
</feature>
<dbReference type="SUPFAM" id="SSF49785">
    <property type="entry name" value="Galactose-binding domain-like"/>
    <property type="match status" value="1"/>
</dbReference>
<keyword evidence="3" id="KW-1185">Reference proteome</keyword>
<dbReference type="Pfam" id="PF16389">
    <property type="entry name" value="DUF4998"/>
    <property type="match status" value="1"/>
</dbReference>
<accession>A0AAU7EFG4</accession>
<dbReference type="PROSITE" id="PS51257">
    <property type="entry name" value="PROKAR_LIPOPROTEIN"/>
    <property type="match status" value="1"/>
</dbReference>
<keyword evidence="1" id="KW-0732">Signal</keyword>
<evidence type="ECO:0000256" key="1">
    <source>
        <dbReference type="SAM" id="SignalP"/>
    </source>
</evidence>
<evidence type="ECO:0000313" key="2">
    <source>
        <dbReference type="EMBL" id="XBL14075.1"/>
    </source>
</evidence>
<dbReference type="Gene3D" id="2.60.120.260">
    <property type="entry name" value="Galactose-binding domain-like"/>
    <property type="match status" value="1"/>
</dbReference>
<dbReference type="InterPro" id="IPR008979">
    <property type="entry name" value="Galactose-bd-like_sf"/>
</dbReference>
<proteinExistence type="predicted"/>
<evidence type="ECO:0000313" key="3">
    <source>
        <dbReference type="Proteomes" id="UP001224325"/>
    </source>
</evidence>
<feature type="chain" id="PRO_5043896451" evidence="1">
    <location>
        <begin position="22"/>
        <end position="404"/>
    </location>
</feature>
<organism evidence="2 3">
    <name type="scientific">Mariniflexile litorale</name>
    <dbReference type="NCBI Taxonomy" id="3045158"/>
    <lineage>
        <taxon>Bacteria</taxon>
        <taxon>Pseudomonadati</taxon>
        <taxon>Bacteroidota</taxon>
        <taxon>Flavobacteriia</taxon>
        <taxon>Flavobacteriales</taxon>
        <taxon>Flavobacteriaceae</taxon>
        <taxon>Mariniflexile</taxon>
    </lineage>
</organism>
<gene>
    <name evidence="2" type="ORF">QLS71_017370</name>
</gene>
<reference evidence="2" key="1">
    <citation type="submission" date="2024-04" db="EMBL/GenBank/DDBJ databases">
        <title>Mariniflexile litorale, isolated from the shallow sediments of the Sea of Japan.</title>
        <authorList>
            <person name="Romanenko L."/>
            <person name="Isaeva M."/>
        </authorList>
    </citation>
    <scope>NUCLEOTIDE SEQUENCE [LARGE SCALE GENOMIC DNA]</scope>
    <source>
        <strain evidence="2">KMM 9835</strain>
    </source>
</reference>
<name>A0AAU7EFG4_9FLAO</name>